<evidence type="ECO:0000313" key="2">
    <source>
        <dbReference type="Proteomes" id="UP000829398"/>
    </source>
</evidence>
<accession>A0ACB8MJH5</accession>
<sequence>MENLGPGGPGLLSITSVPNASIHRRNLLPLARKLALLNPDDRKRLLKEHHLGSDVSLKNPERNVSSFAMQLRYKQGLESTQCKFSSRADDNVKDQDLGQLPDNEFKNLGNMFKELGFCMIELGLCLARICDKAIGGQELEQSLLESSVAKGRLIHYHSTLDSVVLKEAGRKGRSSKKKGNPKSDQGQCIRSEKQTECTNVDGDSDEAGISGTHSNLWQQWHYDYGVFTVLTDPFFILPYYSSESRGSDQGCPSPGGHTYLQILDPNKNKVRMVKSSPESFIIQVGESADILSKGKLRSTLHCVCRPTKLENLSRETFVVFLQPAWNKTFSISDYPTENCNLSGQGSGAPDEENPPVKLGANKLAEAIQKMIPPLSSRLNDGMTFAEFSHETTRHVILVGKCCDICTRKLEQSLILLHMRSGSNSLEGVSAGFSTPSETVFNELMFAQSAKFSCINGRTASRSGLYLSVSIRQRLHLSCTLHGEIPTWLDYTIGLPDTSLSVILVSSTSSSIFGWLSQLSQVSILRAALCPKLRVANCFCLNLSAYINMSALDVAKTWDTFETRSFLPVFLLTVVLRNNALQQICFKLYEIETTYGDEITLANTYHDMGSLGFV</sequence>
<comment type="caution">
    <text evidence="1">The sequence shown here is derived from an EMBL/GenBank/DDBJ whole genome shotgun (WGS) entry which is preliminary data.</text>
</comment>
<name>A0ACB8MJH5_CITSI</name>
<proteinExistence type="predicted"/>
<protein>
    <submittedName>
        <fullName evidence="1">Fe2OG dioxygenase domain-containing protein</fullName>
    </submittedName>
</protein>
<organism evidence="1 2">
    <name type="scientific">Citrus sinensis</name>
    <name type="common">Sweet orange</name>
    <name type="synonym">Citrus aurantium var. sinensis</name>
    <dbReference type="NCBI Taxonomy" id="2711"/>
    <lineage>
        <taxon>Eukaryota</taxon>
        <taxon>Viridiplantae</taxon>
        <taxon>Streptophyta</taxon>
        <taxon>Embryophyta</taxon>
        <taxon>Tracheophyta</taxon>
        <taxon>Spermatophyta</taxon>
        <taxon>Magnoliopsida</taxon>
        <taxon>eudicotyledons</taxon>
        <taxon>Gunneridae</taxon>
        <taxon>Pentapetalae</taxon>
        <taxon>rosids</taxon>
        <taxon>malvids</taxon>
        <taxon>Sapindales</taxon>
        <taxon>Rutaceae</taxon>
        <taxon>Aurantioideae</taxon>
        <taxon>Citrus</taxon>
    </lineage>
</organism>
<reference evidence="2" key="1">
    <citation type="journal article" date="2023" name="Hortic. Res.">
        <title>A chromosome-level phased genome enabling allele-level studies in sweet orange: a case study on citrus Huanglongbing tolerance.</title>
        <authorList>
            <person name="Wu B."/>
            <person name="Yu Q."/>
            <person name="Deng Z."/>
            <person name="Duan Y."/>
            <person name="Luo F."/>
            <person name="Gmitter F. Jr."/>
        </authorList>
    </citation>
    <scope>NUCLEOTIDE SEQUENCE [LARGE SCALE GENOMIC DNA]</scope>
    <source>
        <strain evidence="2">cv. Valencia</strain>
    </source>
</reference>
<keyword evidence="1" id="KW-0223">Dioxygenase</keyword>
<gene>
    <name evidence="1" type="ORF">KPL71_010046</name>
</gene>
<dbReference type="EMBL" id="CM039172">
    <property type="protein sequence ID" value="KAH9785742.1"/>
    <property type="molecule type" value="Genomic_DNA"/>
</dbReference>
<keyword evidence="1" id="KW-0560">Oxidoreductase</keyword>
<evidence type="ECO:0000313" key="1">
    <source>
        <dbReference type="EMBL" id="KAH9785742.1"/>
    </source>
</evidence>
<keyword evidence="2" id="KW-1185">Reference proteome</keyword>
<dbReference type="Proteomes" id="UP000829398">
    <property type="component" value="Chromosome 3"/>
</dbReference>